<dbReference type="EMBL" id="FUZA01000001">
    <property type="protein sequence ID" value="SKB43523.1"/>
    <property type="molecule type" value="Genomic_DNA"/>
</dbReference>
<accession>A0A1T5B9F7</accession>
<dbReference type="InterPro" id="IPR006015">
    <property type="entry name" value="Universal_stress_UspA"/>
</dbReference>
<comment type="similarity">
    <text evidence="1">Belongs to the universal stress protein A family.</text>
</comment>
<dbReference type="SUPFAM" id="SSF52402">
    <property type="entry name" value="Adenine nucleotide alpha hydrolases-like"/>
    <property type="match status" value="2"/>
</dbReference>
<evidence type="ECO:0000256" key="1">
    <source>
        <dbReference type="ARBA" id="ARBA00008791"/>
    </source>
</evidence>
<keyword evidence="4" id="KW-1185">Reference proteome</keyword>
<proteinExistence type="inferred from homology"/>
<dbReference type="Gene3D" id="3.40.50.620">
    <property type="entry name" value="HUPs"/>
    <property type="match status" value="2"/>
</dbReference>
<evidence type="ECO:0000313" key="3">
    <source>
        <dbReference type="EMBL" id="SKB43523.1"/>
    </source>
</evidence>
<dbReference type="Proteomes" id="UP000190897">
    <property type="component" value="Unassembled WGS sequence"/>
</dbReference>
<dbReference type="STRING" id="651661.SAMN05660293_00121"/>
<name>A0A1T5B9F7_9BACT</name>
<dbReference type="PANTHER" id="PTHR46268:SF6">
    <property type="entry name" value="UNIVERSAL STRESS PROTEIN UP12"/>
    <property type="match status" value="1"/>
</dbReference>
<feature type="domain" description="UspA" evidence="2">
    <location>
        <begin position="3"/>
        <end position="153"/>
    </location>
</feature>
<dbReference type="InterPro" id="IPR006016">
    <property type="entry name" value="UspA"/>
</dbReference>
<dbReference type="InterPro" id="IPR014729">
    <property type="entry name" value="Rossmann-like_a/b/a_fold"/>
</dbReference>
<evidence type="ECO:0000259" key="2">
    <source>
        <dbReference type="Pfam" id="PF00582"/>
    </source>
</evidence>
<sequence length="290" mass="32660">MSMKKILVLTDPSENAPDLTQAAAKLANELHCDVLLFSVYQSIPMTTFYGASPWINGNDASWQQESNDKLSVIAFELRAFILLSLPGERWRPEVTFHCEAGDLSDNLKNVLESENIEMIVMGASKQSGFKHFLFGKNTNLVVSNATRPVLILPGKFEFKDVQKVLFATDFSVSDLKAVNLLAKYAEALHFDLELVHVEDIEDKQSEENVSKQVFLNMLEDINHPNLTHLEIHGKNVVQSLKRLCSRQGIDMLALLHHQDALLIRMLKSSTTKNILDQQTLPVIVFPSKMK</sequence>
<dbReference type="PANTHER" id="PTHR46268">
    <property type="entry name" value="STRESS RESPONSE PROTEIN NHAX"/>
    <property type="match status" value="1"/>
</dbReference>
<reference evidence="4" key="1">
    <citation type="submission" date="2017-02" db="EMBL/GenBank/DDBJ databases">
        <authorList>
            <person name="Varghese N."/>
            <person name="Submissions S."/>
        </authorList>
    </citation>
    <scope>NUCLEOTIDE SEQUENCE [LARGE SCALE GENOMIC DNA]</scope>
    <source>
        <strain evidence="4">DSM 22270</strain>
    </source>
</reference>
<gene>
    <name evidence="3" type="ORF">SAMN05660293_00121</name>
</gene>
<dbReference type="PRINTS" id="PR01438">
    <property type="entry name" value="UNVRSLSTRESS"/>
</dbReference>
<protein>
    <submittedName>
        <fullName evidence="3">Nucleotide-binding universal stress protein, UspA family</fullName>
    </submittedName>
</protein>
<organism evidence="3 4">
    <name type="scientific">Dyadobacter psychrophilus</name>
    <dbReference type="NCBI Taxonomy" id="651661"/>
    <lineage>
        <taxon>Bacteria</taxon>
        <taxon>Pseudomonadati</taxon>
        <taxon>Bacteroidota</taxon>
        <taxon>Cytophagia</taxon>
        <taxon>Cytophagales</taxon>
        <taxon>Spirosomataceae</taxon>
        <taxon>Dyadobacter</taxon>
    </lineage>
</organism>
<dbReference type="CDD" id="cd00293">
    <property type="entry name" value="USP-like"/>
    <property type="match status" value="2"/>
</dbReference>
<dbReference type="AlphaFoldDB" id="A0A1T5B9F7"/>
<dbReference type="Pfam" id="PF00582">
    <property type="entry name" value="Usp"/>
    <property type="match status" value="2"/>
</dbReference>
<feature type="domain" description="UspA" evidence="2">
    <location>
        <begin position="162"/>
        <end position="286"/>
    </location>
</feature>
<evidence type="ECO:0000313" key="4">
    <source>
        <dbReference type="Proteomes" id="UP000190897"/>
    </source>
</evidence>